<evidence type="ECO:0000313" key="2">
    <source>
        <dbReference type="Proteomes" id="UP000003448"/>
    </source>
</evidence>
<dbReference type="Proteomes" id="UP000003448">
    <property type="component" value="Unassembled WGS sequence"/>
</dbReference>
<accession>I0KXB7</accession>
<organism evidence="1 2">
    <name type="scientific">Micromonospora lupini str. Lupac 08</name>
    <dbReference type="NCBI Taxonomy" id="1150864"/>
    <lineage>
        <taxon>Bacteria</taxon>
        <taxon>Bacillati</taxon>
        <taxon>Actinomycetota</taxon>
        <taxon>Actinomycetes</taxon>
        <taxon>Micromonosporales</taxon>
        <taxon>Micromonosporaceae</taxon>
        <taxon>Micromonospora</taxon>
    </lineage>
</organism>
<proteinExistence type="predicted"/>
<dbReference type="OrthoDB" id="3398194at2"/>
<keyword evidence="2" id="KW-1185">Reference proteome</keyword>
<dbReference type="eggNOG" id="ENOG5031VKU">
    <property type="taxonomic scope" value="Bacteria"/>
</dbReference>
<gene>
    <name evidence="1" type="ORF">MILUP08_41128</name>
</gene>
<comment type="caution">
    <text evidence="1">The sequence shown here is derived from an EMBL/GenBank/DDBJ whole genome shotgun (WGS) entry which is preliminary data.</text>
</comment>
<dbReference type="EMBL" id="CAIE01000013">
    <property type="protein sequence ID" value="CCH16214.1"/>
    <property type="molecule type" value="Genomic_DNA"/>
</dbReference>
<protein>
    <submittedName>
        <fullName evidence="1">Uncharacterized protein</fullName>
    </submittedName>
</protein>
<dbReference type="RefSeq" id="WP_007455908.1">
    <property type="nucleotide sequence ID" value="NZ_HF570108.1"/>
</dbReference>
<dbReference type="STRING" id="1150864.MILUP08_41128"/>
<evidence type="ECO:0000313" key="1">
    <source>
        <dbReference type="EMBL" id="CCH16214.1"/>
    </source>
</evidence>
<sequence>MDSPDWKGVTNQILYGLMFTPQLDDSSASQMATAMAERRYFGDGPAVYADAIARAQRYAGPLTDEIETPHSEQDFRDFLRRLAGELDERRPWQGLAT</sequence>
<name>I0KXB7_9ACTN</name>
<dbReference type="AlphaFoldDB" id="I0KXB7"/>
<reference evidence="2" key="1">
    <citation type="journal article" date="2012" name="J. Bacteriol.">
        <title>Genome Sequence of Micromonospora lupini Lupac 08, Isolated from Root Nodules of Lupinus angustifolius.</title>
        <authorList>
            <person name="Alonso-Vega P."/>
            <person name="Normand P."/>
            <person name="Bacigalupe R."/>
            <person name="Pujic P."/>
            <person name="Lajus A."/>
            <person name="Vallenet D."/>
            <person name="Carro L."/>
            <person name="Coll P."/>
            <person name="Trujillo M.E."/>
        </authorList>
    </citation>
    <scope>NUCLEOTIDE SEQUENCE [LARGE SCALE GENOMIC DNA]</scope>
    <source>
        <strain evidence="2">Lupac 08</strain>
    </source>
</reference>